<feature type="compositionally biased region" description="Polar residues" evidence="1">
    <location>
        <begin position="157"/>
        <end position="182"/>
    </location>
</feature>
<accession>A0A315V3B2</accession>
<reference evidence="2 3" key="1">
    <citation type="journal article" date="2018" name="G3 (Bethesda)">
        <title>A High-Quality Reference Genome for the Invasive Mosquitofish Gambusia affinis Using a Chicago Library.</title>
        <authorList>
            <person name="Hoffberg S.L."/>
            <person name="Troendle N.J."/>
            <person name="Glenn T.C."/>
            <person name="Mahmud O."/>
            <person name="Louha S."/>
            <person name="Chalopin D."/>
            <person name="Bennetzen J.L."/>
            <person name="Mauricio R."/>
        </authorList>
    </citation>
    <scope>NUCLEOTIDE SEQUENCE [LARGE SCALE GENOMIC DNA]</scope>
    <source>
        <strain evidence="2">NE01/NJP1002.9</strain>
        <tissue evidence="2">Muscle</tissue>
    </source>
</reference>
<dbReference type="Pfam" id="PF15032">
    <property type="entry name" value="DUF4529"/>
    <property type="match status" value="1"/>
</dbReference>
<protein>
    <submittedName>
        <fullName evidence="2">Uncharacterized protein</fullName>
    </submittedName>
</protein>
<feature type="region of interest" description="Disordered" evidence="1">
    <location>
        <begin position="114"/>
        <end position="203"/>
    </location>
</feature>
<proteinExistence type="predicted"/>
<organism evidence="2 3">
    <name type="scientific">Gambusia affinis</name>
    <name type="common">Western mosquitofish</name>
    <name type="synonym">Heterandria affinis</name>
    <dbReference type="NCBI Taxonomy" id="33528"/>
    <lineage>
        <taxon>Eukaryota</taxon>
        <taxon>Metazoa</taxon>
        <taxon>Chordata</taxon>
        <taxon>Craniata</taxon>
        <taxon>Vertebrata</taxon>
        <taxon>Euteleostomi</taxon>
        <taxon>Actinopterygii</taxon>
        <taxon>Neopterygii</taxon>
        <taxon>Teleostei</taxon>
        <taxon>Neoteleostei</taxon>
        <taxon>Acanthomorphata</taxon>
        <taxon>Ovalentaria</taxon>
        <taxon>Atherinomorphae</taxon>
        <taxon>Cyprinodontiformes</taxon>
        <taxon>Poeciliidae</taxon>
        <taxon>Poeciliinae</taxon>
        <taxon>Gambusia</taxon>
    </lineage>
</organism>
<dbReference type="AlphaFoldDB" id="A0A315V3B2"/>
<gene>
    <name evidence="2" type="ORF">CCH79_00010482</name>
</gene>
<evidence type="ECO:0000313" key="3">
    <source>
        <dbReference type="Proteomes" id="UP000250572"/>
    </source>
</evidence>
<evidence type="ECO:0000313" key="2">
    <source>
        <dbReference type="EMBL" id="PWA17192.1"/>
    </source>
</evidence>
<keyword evidence="3" id="KW-1185">Reference proteome</keyword>
<sequence length="359" mass="39711">MTTTPLLSEGIHNFLRCSSGVNTTNAPQVNNDEEEQQKYDKAAIYLEDLESKVLEMPERTHIDALLDISEQSFMSDLEPYEWHCYPGWEHAVHGWDRVSPLCCVMMSQKDIAKQKEAESSATSGFNRMSPKVGSTSSLMEQHCKPNAGQPNVKEAASLSQQPGPQEQATSPCHSVTQKSVPGSSEKKWVARETSPVLRQTSQASPLECRALKVQKHTVRHDVTIVPIKNFKFLPPINSLQKDNKGKKTPDAKSHCRLKKGIKATRTGLDATAKLERPISSPASTDSHQECHQSHNLFPNACVSVTSRRKSSRSPKMDTLHPTAYSLGSNMPRGMIQSLVPAKNCAGAPCQDVDLEMLRK</sequence>
<dbReference type="InterPro" id="IPR027836">
    <property type="entry name" value="DUF4529"/>
</dbReference>
<comment type="caution">
    <text evidence="2">The sequence shown here is derived from an EMBL/GenBank/DDBJ whole genome shotgun (WGS) entry which is preliminary data.</text>
</comment>
<dbReference type="EMBL" id="NHOQ01002371">
    <property type="protein sequence ID" value="PWA17192.1"/>
    <property type="molecule type" value="Genomic_DNA"/>
</dbReference>
<feature type="compositionally biased region" description="Polar residues" evidence="1">
    <location>
        <begin position="119"/>
        <end position="139"/>
    </location>
</feature>
<evidence type="ECO:0000256" key="1">
    <source>
        <dbReference type="SAM" id="MobiDB-lite"/>
    </source>
</evidence>
<dbReference type="PANTHER" id="PTHR36869:SF1">
    <property type="entry name" value="CHROMOSOME 16 OPEN READING FRAME 46"/>
    <property type="match status" value="1"/>
</dbReference>
<dbReference type="Proteomes" id="UP000250572">
    <property type="component" value="Unassembled WGS sequence"/>
</dbReference>
<name>A0A315V3B2_GAMAF</name>
<dbReference type="PANTHER" id="PTHR36869">
    <property type="entry name" value="CHROMOSOME 16 OPEN READING FRAME 46"/>
    <property type="match status" value="1"/>
</dbReference>